<name>A0A944MBP3_9GAMM</name>
<dbReference type="PANTHER" id="PTHR39673">
    <property type="entry name" value="TUNGSTEN FORMYLMETHANOFURAN DEHYDROGENASE, SUBUNIT C (FWDC)"/>
    <property type="match status" value="1"/>
</dbReference>
<dbReference type="InterPro" id="IPR036485">
    <property type="entry name" value="Glu_synth_asu_C_sf"/>
</dbReference>
<organism evidence="1 2">
    <name type="scientific">Candidatus Thiodiazotropha taylori</name>
    <dbReference type="NCBI Taxonomy" id="2792791"/>
    <lineage>
        <taxon>Bacteria</taxon>
        <taxon>Pseudomonadati</taxon>
        <taxon>Pseudomonadota</taxon>
        <taxon>Gammaproteobacteria</taxon>
        <taxon>Chromatiales</taxon>
        <taxon>Sedimenticolaceae</taxon>
        <taxon>Candidatus Thiodiazotropha</taxon>
    </lineage>
</organism>
<sequence>MSTLSMRLRSPLSQRIDMSPFTPRRLAGRQGSEIARIPIWLGNRQLECGELFEIDGVAGEEIIIQSESDRLDRIGAGMDGGIIRIEGDAGAYLGRGMRGGSLLLNGNAGSAAGCAMRGGLLRIEGNAGDFLGGAITGERQGMRGGTILLKGNAGDRAGDLMRRGMILIEGDCGDYCASRMIAGTLFVNGQTGSQTGYAMRRGTLITTRVPASMPASFNDNGLQHLNFLTLLGEEIQRHTNFSRIMDRARPPRRWLGDLSCDGKGEILFWD</sequence>
<evidence type="ECO:0000313" key="1">
    <source>
        <dbReference type="EMBL" id="MBT2990914.1"/>
    </source>
</evidence>
<dbReference type="Proteomes" id="UP000770889">
    <property type="component" value="Unassembled WGS sequence"/>
</dbReference>
<dbReference type="AlphaFoldDB" id="A0A944MBP3"/>
<dbReference type="GO" id="GO:0018493">
    <property type="term" value="F:formylmethanofuran dehydrogenase activity"/>
    <property type="evidence" value="ECO:0007669"/>
    <property type="project" value="InterPro"/>
</dbReference>
<accession>A0A944MBP3</accession>
<dbReference type="GO" id="GO:0015948">
    <property type="term" value="P:methanogenesis"/>
    <property type="evidence" value="ECO:0007669"/>
    <property type="project" value="InterPro"/>
</dbReference>
<dbReference type="SUPFAM" id="SSF69336">
    <property type="entry name" value="Alpha subunit of glutamate synthase, C-terminal domain"/>
    <property type="match status" value="1"/>
</dbReference>
<dbReference type="GO" id="GO:0046914">
    <property type="term" value="F:transition metal ion binding"/>
    <property type="evidence" value="ECO:0007669"/>
    <property type="project" value="InterPro"/>
</dbReference>
<dbReference type="Gene3D" id="2.160.20.60">
    <property type="entry name" value="Glutamate synthase, alpha subunit, C-terminal domain"/>
    <property type="match status" value="2"/>
</dbReference>
<comment type="caution">
    <text evidence="1">The sequence shown here is derived from an EMBL/GenBank/DDBJ whole genome shotgun (WGS) entry which is preliminary data.</text>
</comment>
<reference evidence="1 2" key="1">
    <citation type="submission" date="2021-05" db="EMBL/GenBank/DDBJ databases">
        <title>Genetic and Functional Diversity in Clade A Lucinid endosymbionts from the Bahamas.</title>
        <authorList>
            <person name="Giani N.M."/>
            <person name="Engel A.S."/>
            <person name="Campbell B.J."/>
        </authorList>
    </citation>
    <scope>NUCLEOTIDE SEQUENCE [LARGE SCALE GENOMIC DNA]</scope>
    <source>
        <strain evidence="1">LUC16012Gg_MoonRockCtena</strain>
    </source>
</reference>
<dbReference type="EMBL" id="JAHHGM010000023">
    <property type="protein sequence ID" value="MBT2990914.1"/>
    <property type="molecule type" value="Genomic_DNA"/>
</dbReference>
<evidence type="ECO:0000313" key="2">
    <source>
        <dbReference type="Proteomes" id="UP000770889"/>
    </source>
</evidence>
<dbReference type="PANTHER" id="PTHR39673:SF5">
    <property type="entry name" value="TUNGSTEN-CONTAINING FORMYLMETHANOFURAN DEHYDROGENASE 2 SUBUNIT C"/>
    <property type="match status" value="1"/>
</dbReference>
<dbReference type="NCBIfam" id="TIGR03122">
    <property type="entry name" value="one_C_dehyd_C"/>
    <property type="match status" value="1"/>
</dbReference>
<proteinExistence type="predicted"/>
<dbReference type="InterPro" id="IPR017550">
    <property type="entry name" value="Formylmethanofuran_DH_suC"/>
</dbReference>
<protein>
    <submittedName>
        <fullName evidence="1">Formylmethanofuran dehydrogenase subunit C</fullName>
    </submittedName>
</protein>
<gene>
    <name evidence="1" type="ORF">KME65_18295</name>
</gene>